<evidence type="ECO:0000313" key="2">
    <source>
        <dbReference type="Proteomes" id="UP000009183"/>
    </source>
</evidence>
<dbReference type="eggNOG" id="KOG1018">
    <property type="taxonomic scope" value="Eukaryota"/>
</dbReference>
<dbReference type="InParanoid" id="F6HE29"/>
<dbReference type="AlphaFoldDB" id="F6HE29"/>
<dbReference type="PaxDb" id="29760-VIT_05s0020g00550.t01"/>
<name>F6HE29_VITVI</name>
<dbReference type="InterPro" id="IPR032157">
    <property type="entry name" value="PAC4"/>
</dbReference>
<dbReference type="PANTHER" id="PTHR33559:SF1">
    <property type="entry name" value="PROTEASOME ASSEMBLY CHAPERONE 4"/>
    <property type="match status" value="1"/>
</dbReference>
<protein>
    <recommendedName>
        <fullName evidence="3">Proteasome assembly chaperone 4</fullName>
    </recommendedName>
</protein>
<dbReference type="PANTHER" id="PTHR33559">
    <property type="entry name" value="PROTEASOME ASSEMBLY CHAPERONE 4"/>
    <property type="match status" value="1"/>
</dbReference>
<dbReference type="HOGENOM" id="CLU_2431474_0_0_1"/>
<proteinExistence type="predicted"/>
<organism evidence="1 2">
    <name type="scientific">Vitis vinifera</name>
    <name type="common">Grape</name>
    <dbReference type="NCBI Taxonomy" id="29760"/>
    <lineage>
        <taxon>Eukaryota</taxon>
        <taxon>Viridiplantae</taxon>
        <taxon>Streptophyta</taxon>
        <taxon>Embryophyta</taxon>
        <taxon>Tracheophyta</taxon>
        <taxon>Spermatophyta</taxon>
        <taxon>Magnoliopsida</taxon>
        <taxon>eudicotyledons</taxon>
        <taxon>Gunneridae</taxon>
        <taxon>Pentapetalae</taxon>
        <taxon>rosids</taxon>
        <taxon>Vitales</taxon>
        <taxon>Vitaceae</taxon>
        <taxon>Viteae</taxon>
        <taxon>Vitis</taxon>
    </lineage>
</organism>
<evidence type="ECO:0008006" key="3">
    <source>
        <dbReference type="Google" id="ProtNLM"/>
    </source>
</evidence>
<reference evidence="2" key="1">
    <citation type="journal article" date="2007" name="Nature">
        <title>The grapevine genome sequence suggests ancestral hexaploidization in major angiosperm phyla.</title>
        <authorList>
            <consortium name="The French-Italian Public Consortium for Grapevine Genome Characterization."/>
            <person name="Jaillon O."/>
            <person name="Aury J.-M."/>
            <person name="Noel B."/>
            <person name="Policriti A."/>
            <person name="Clepet C."/>
            <person name="Casagrande A."/>
            <person name="Choisne N."/>
            <person name="Aubourg S."/>
            <person name="Vitulo N."/>
            <person name="Jubin C."/>
            <person name="Vezzi A."/>
            <person name="Legeai F."/>
            <person name="Hugueney P."/>
            <person name="Dasilva C."/>
            <person name="Horner D."/>
            <person name="Mica E."/>
            <person name="Jublot D."/>
            <person name="Poulain J."/>
            <person name="Bruyere C."/>
            <person name="Billault A."/>
            <person name="Segurens B."/>
            <person name="Gouyvenoux M."/>
            <person name="Ugarte E."/>
            <person name="Cattonaro F."/>
            <person name="Anthouard V."/>
            <person name="Vico V."/>
            <person name="Del Fabbro C."/>
            <person name="Alaux M."/>
            <person name="Di Gaspero G."/>
            <person name="Dumas V."/>
            <person name="Felice N."/>
            <person name="Paillard S."/>
            <person name="Juman I."/>
            <person name="Moroldo M."/>
            <person name="Scalabrin S."/>
            <person name="Canaguier A."/>
            <person name="Le Clainche I."/>
            <person name="Malacrida G."/>
            <person name="Durand E."/>
            <person name="Pesole G."/>
            <person name="Laucou V."/>
            <person name="Chatelet P."/>
            <person name="Merdinoglu D."/>
            <person name="Delledonne M."/>
            <person name="Pezzotti M."/>
            <person name="Lecharny A."/>
            <person name="Scarpelli C."/>
            <person name="Artiguenave F."/>
            <person name="Pe M.E."/>
            <person name="Valle G."/>
            <person name="Morgante M."/>
            <person name="Caboche M."/>
            <person name="Adam-Blondon A.-F."/>
            <person name="Weissenbach J."/>
            <person name="Quetier F."/>
            <person name="Wincker P."/>
        </authorList>
    </citation>
    <scope>NUCLEOTIDE SEQUENCE [LARGE SCALE GENOMIC DNA]</scope>
    <source>
        <strain evidence="2">cv. Pinot noir / PN40024</strain>
    </source>
</reference>
<dbReference type="Proteomes" id="UP000009183">
    <property type="component" value="Chromosome 5"/>
</dbReference>
<evidence type="ECO:0000313" key="1">
    <source>
        <dbReference type="EMBL" id="CCB50281.1"/>
    </source>
</evidence>
<dbReference type="EMBL" id="FN595749">
    <property type="protein sequence ID" value="CCB50281.1"/>
    <property type="molecule type" value="Genomic_DNA"/>
</dbReference>
<keyword evidence="2" id="KW-1185">Reference proteome</keyword>
<accession>F6HE29</accession>
<sequence>MENSVIDNKDGGVNDDGVQVTCFTEVSDDVTLHFQIIRLHKQIYAWIGSNSAKLGHMYAAASTRPAEAEKKLVQKLINLGYTRPKSEGSTS</sequence>
<gene>
    <name evidence="1" type="ordered locus">VIT_05s0020g00550</name>
</gene>
<dbReference type="GO" id="GO:0043248">
    <property type="term" value="P:proteasome assembly"/>
    <property type="evidence" value="ECO:0007669"/>
    <property type="project" value="InterPro"/>
</dbReference>